<reference evidence="3 4" key="1">
    <citation type="submission" date="2019-06" db="EMBL/GenBank/DDBJ databases">
        <title>Sequencing the genomes of 1000 actinobacteria strains.</title>
        <authorList>
            <person name="Klenk H.-P."/>
        </authorList>
    </citation>
    <scope>NUCLEOTIDE SEQUENCE [LARGE SCALE GENOMIC DNA]</scope>
    <source>
        <strain evidence="3 4">DSM 25218</strain>
    </source>
</reference>
<name>A0A543A8N4_9ACTN</name>
<feature type="signal peptide" evidence="2">
    <location>
        <begin position="1"/>
        <end position="18"/>
    </location>
</feature>
<keyword evidence="1" id="KW-0472">Membrane</keyword>
<keyword evidence="1" id="KW-0812">Transmembrane</keyword>
<feature type="transmembrane region" description="Helical" evidence="1">
    <location>
        <begin position="106"/>
        <end position="124"/>
    </location>
</feature>
<accession>A0A543A8N4</accession>
<evidence type="ECO:0000256" key="2">
    <source>
        <dbReference type="SAM" id="SignalP"/>
    </source>
</evidence>
<protein>
    <recommendedName>
        <fullName evidence="5">PH (Pleckstrin Homology) domain-containing protein</fullName>
    </recommendedName>
</protein>
<evidence type="ECO:0000313" key="4">
    <source>
        <dbReference type="Proteomes" id="UP000320209"/>
    </source>
</evidence>
<comment type="caution">
    <text evidence="3">The sequence shown here is derived from an EMBL/GenBank/DDBJ whole genome shotgun (WGS) entry which is preliminary data.</text>
</comment>
<feature type="transmembrane region" description="Helical" evidence="1">
    <location>
        <begin position="33"/>
        <end position="50"/>
    </location>
</feature>
<keyword evidence="1" id="KW-1133">Transmembrane helix</keyword>
<evidence type="ECO:0000256" key="1">
    <source>
        <dbReference type="SAM" id="Phobius"/>
    </source>
</evidence>
<organism evidence="3 4">
    <name type="scientific">Nocardioides albertanoniae</name>
    <dbReference type="NCBI Taxonomy" id="1175486"/>
    <lineage>
        <taxon>Bacteria</taxon>
        <taxon>Bacillati</taxon>
        <taxon>Actinomycetota</taxon>
        <taxon>Actinomycetes</taxon>
        <taxon>Propionibacteriales</taxon>
        <taxon>Nocardioidaceae</taxon>
        <taxon>Nocardioides</taxon>
    </lineage>
</organism>
<keyword evidence="2" id="KW-0732">Signal</keyword>
<proteinExistence type="predicted"/>
<evidence type="ECO:0000313" key="3">
    <source>
        <dbReference type="EMBL" id="TQL68963.1"/>
    </source>
</evidence>
<dbReference type="RefSeq" id="WP_141780890.1">
    <property type="nucleotide sequence ID" value="NZ_VFOV01000001.1"/>
</dbReference>
<dbReference type="EMBL" id="VFOV01000001">
    <property type="protein sequence ID" value="TQL68963.1"/>
    <property type="molecule type" value="Genomic_DNA"/>
</dbReference>
<feature type="chain" id="PRO_5021808936" description="PH (Pleckstrin Homology) domain-containing protein" evidence="2">
    <location>
        <begin position="19"/>
        <end position="221"/>
    </location>
</feature>
<evidence type="ECO:0008006" key="5">
    <source>
        <dbReference type="Google" id="ProtNLM"/>
    </source>
</evidence>
<dbReference type="Proteomes" id="UP000320209">
    <property type="component" value="Unassembled WGS sequence"/>
</dbReference>
<sequence length="221" mass="23329">MLYLLVLGFGMVAGVALAAVGVAAVVDSHMVGWIAVALGLSGALMSWTALQNMRPYRGDPGDAISAEGGLYLPLRPGYAKRAVITPVLLGGTVLVGTIAYRSMMSVTIGAIVFALGCLYAWWLHRSRFLHLTIRIDPQGVGTADGRTHIAWRDITLVDTVGGSFPGVAVAGPNTAPAALRMQASSWRPEQLKALIDKAVGSTGFRARLSDPTTVRPFIRSS</sequence>
<dbReference type="AlphaFoldDB" id="A0A543A8N4"/>
<keyword evidence="4" id="KW-1185">Reference proteome</keyword>
<gene>
    <name evidence="3" type="ORF">FB381_2864</name>
</gene>
<feature type="transmembrane region" description="Helical" evidence="1">
    <location>
        <begin position="82"/>
        <end position="100"/>
    </location>
</feature>